<sequence length="147" mass="16517">MREAGVLWLQMTGGEPLIDNGFRNSYALAWDLGMMIQISSNGSRLSDPRVLELLTTRRSYRITLPVYGATEESYDTTTKRRGAFVRFLKGLQAGTEAGLPLELNQAQPLRRRARGRLEELVPRAVCLPPRHRGMPQRPAVAAPWTRA</sequence>
<reference evidence="2" key="1">
    <citation type="submission" date="2019-04" db="EMBL/GenBank/DDBJ databases">
        <title>Draft genome sequence of Pseudonocardiaceae bacterium SL3-2-4.</title>
        <authorList>
            <person name="Ningsih F."/>
            <person name="Yokota A."/>
            <person name="Sakai Y."/>
            <person name="Nanatani K."/>
            <person name="Yabe S."/>
            <person name="Oetari A."/>
            <person name="Sjamsuridzal W."/>
        </authorList>
    </citation>
    <scope>NUCLEOTIDE SEQUENCE [LARGE SCALE GENOMIC DNA]</scope>
    <source>
        <strain evidence="2">SL3-2-4</strain>
    </source>
</reference>
<dbReference type="PANTHER" id="PTHR11228">
    <property type="entry name" value="RADICAL SAM DOMAIN PROTEIN"/>
    <property type="match status" value="1"/>
</dbReference>
<protein>
    <recommendedName>
        <fullName evidence="3">Radical SAM core domain-containing protein</fullName>
    </recommendedName>
</protein>
<keyword evidence="2" id="KW-1185">Reference proteome</keyword>
<dbReference type="CDD" id="cd01335">
    <property type="entry name" value="Radical_SAM"/>
    <property type="match status" value="1"/>
</dbReference>
<organism evidence="1 2">
    <name type="scientific">Gandjariella thermophila</name>
    <dbReference type="NCBI Taxonomy" id="1931992"/>
    <lineage>
        <taxon>Bacteria</taxon>
        <taxon>Bacillati</taxon>
        <taxon>Actinomycetota</taxon>
        <taxon>Actinomycetes</taxon>
        <taxon>Pseudonocardiales</taxon>
        <taxon>Pseudonocardiaceae</taxon>
        <taxon>Gandjariella</taxon>
    </lineage>
</organism>
<comment type="caution">
    <text evidence="1">The sequence shown here is derived from an EMBL/GenBank/DDBJ whole genome shotgun (WGS) entry which is preliminary data.</text>
</comment>
<dbReference type="SUPFAM" id="SSF102114">
    <property type="entry name" value="Radical SAM enzymes"/>
    <property type="match status" value="1"/>
</dbReference>
<dbReference type="PANTHER" id="PTHR11228:SF7">
    <property type="entry name" value="PQQA PEPTIDE CYCLASE"/>
    <property type="match status" value="1"/>
</dbReference>
<evidence type="ECO:0000313" key="1">
    <source>
        <dbReference type="EMBL" id="GDY33377.1"/>
    </source>
</evidence>
<dbReference type="InterPro" id="IPR058240">
    <property type="entry name" value="rSAM_sf"/>
</dbReference>
<gene>
    <name evidence="1" type="ORF">GTS_50100</name>
</gene>
<accession>A0A4D4JHL8</accession>
<dbReference type="EMBL" id="BJFL01000040">
    <property type="protein sequence ID" value="GDY33377.1"/>
    <property type="molecule type" value="Genomic_DNA"/>
</dbReference>
<evidence type="ECO:0008006" key="3">
    <source>
        <dbReference type="Google" id="ProtNLM"/>
    </source>
</evidence>
<dbReference type="Gene3D" id="3.20.20.70">
    <property type="entry name" value="Aldolase class I"/>
    <property type="match status" value="1"/>
</dbReference>
<dbReference type="InterPro" id="IPR050377">
    <property type="entry name" value="Radical_SAM_PqqE_MftC-like"/>
</dbReference>
<proteinExistence type="predicted"/>
<dbReference type="AlphaFoldDB" id="A0A4D4JHL8"/>
<name>A0A4D4JHL8_9PSEU</name>
<evidence type="ECO:0000313" key="2">
    <source>
        <dbReference type="Proteomes" id="UP000298860"/>
    </source>
</evidence>
<dbReference type="Proteomes" id="UP000298860">
    <property type="component" value="Unassembled WGS sequence"/>
</dbReference>
<dbReference type="InterPro" id="IPR013785">
    <property type="entry name" value="Aldolase_TIM"/>
</dbReference>